<name>U3ATM4_9VIBR</name>
<accession>U3ATM4</accession>
<dbReference type="AlphaFoldDB" id="U3ATM4"/>
<sequence>MKRSLIVINKIFLIYFIIYSINLQAQTCYSNIEPTAPDQRFQIEEPTPNEAVVIDTETSLMWKRCSEGLEGRNCDQGIRSKLTWEAALLSTISQGFAGYSDWRVPDIKELTSLLEMSCRVPVINGNIFPVFGGGYYWTSSTNIDQLDQAWVIYFNWGYITTGSKDGTNELLLVRNN</sequence>
<dbReference type="eggNOG" id="COG5276">
    <property type="taxonomic scope" value="Bacteria"/>
</dbReference>
<evidence type="ECO:0000313" key="4">
    <source>
        <dbReference type="Proteomes" id="UP000016567"/>
    </source>
</evidence>
<gene>
    <name evidence="3" type="ORF">VAZ01S_047_00030</name>
</gene>
<evidence type="ECO:0000313" key="3">
    <source>
        <dbReference type="EMBL" id="GAD76592.1"/>
    </source>
</evidence>
<feature type="transmembrane region" description="Helical" evidence="1">
    <location>
        <begin position="7"/>
        <end position="25"/>
    </location>
</feature>
<proteinExistence type="predicted"/>
<comment type="caution">
    <text evidence="3">The sequence shown here is derived from an EMBL/GenBank/DDBJ whole genome shotgun (WGS) entry which is preliminary data.</text>
</comment>
<dbReference type="STRING" id="1219077.VAZ01S_047_00030"/>
<dbReference type="OrthoDB" id="9793251at2"/>
<organism evidence="3 4">
    <name type="scientific">Vibrio azureus NBRC 104587</name>
    <dbReference type="NCBI Taxonomy" id="1219077"/>
    <lineage>
        <taxon>Bacteria</taxon>
        <taxon>Pseudomonadati</taxon>
        <taxon>Pseudomonadota</taxon>
        <taxon>Gammaproteobacteria</taxon>
        <taxon>Vibrionales</taxon>
        <taxon>Vibrionaceae</taxon>
        <taxon>Vibrio</taxon>
    </lineage>
</organism>
<reference evidence="3 4" key="1">
    <citation type="submission" date="2013-09" db="EMBL/GenBank/DDBJ databases">
        <title>Whole genome shotgun sequence of Vibrio azureus NBRC 104587.</title>
        <authorList>
            <person name="Isaki S."/>
            <person name="Hosoyama A."/>
            <person name="Numata M."/>
            <person name="Hashimoto M."/>
            <person name="Hosoyama Y."/>
            <person name="Tsuchikane K."/>
            <person name="Noguchi M."/>
            <person name="Hirakata S."/>
            <person name="Ichikawa N."/>
            <person name="Ohji S."/>
            <person name="Yamazoe A."/>
            <person name="Fujita N."/>
        </authorList>
    </citation>
    <scope>NUCLEOTIDE SEQUENCE [LARGE SCALE GENOMIC DNA]</scope>
    <source>
        <strain evidence="3 4">NBRC 104587</strain>
    </source>
</reference>
<feature type="domain" description="Lcl C-terminal" evidence="2">
    <location>
        <begin position="52"/>
        <end position="174"/>
    </location>
</feature>
<keyword evidence="4" id="KW-1185">Reference proteome</keyword>
<dbReference type="PANTHER" id="PTHR35812">
    <property type="entry name" value="LIPOPROTEIN"/>
    <property type="match status" value="1"/>
</dbReference>
<keyword evidence="1" id="KW-1133">Transmembrane helix</keyword>
<dbReference type="Proteomes" id="UP000016567">
    <property type="component" value="Unassembled WGS sequence"/>
</dbReference>
<dbReference type="RefSeq" id="WP_021710339.1">
    <property type="nucleotide sequence ID" value="NZ_BAOB01000764.1"/>
</dbReference>
<evidence type="ECO:0000259" key="2">
    <source>
        <dbReference type="Pfam" id="PF07603"/>
    </source>
</evidence>
<dbReference type="Pfam" id="PF07603">
    <property type="entry name" value="Lcl_C"/>
    <property type="match status" value="1"/>
</dbReference>
<dbReference type="EMBL" id="BATL01000047">
    <property type="protein sequence ID" value="GAD76592.1"/>
    <property type="molecule type" value="Genomic_DNA"/>
</dbReference>
<dbReference type="InterPro" id="IPR011460">
    <property type="entry name" value="Lcl_C"/>
</dbReference>
<evidence type="ECO:0000256" key="1">
    <source>
        <dbReference type="SAM" id="Phobius"/>
    </source>
</evidence>
<protein>
    <recommendedName>
        <fullName evidence="2">Lcl C-terminal domain-containing protein</fullName>
    </recommendedName>
</protein>
<keyword evidence="1" id="KW-0812">Transmembrane</keyword>
<dbReference type="PANTHER" id="PTHR35812:SF1">
    <property type="entry name" value="LIPOPROTEIN"/>
    <property type="match status" value="1"/>
</dbReference>
<keyword evidence="1" id="KW-0472">Membrane</keyword>